<dbReference type="InterPro" id="IPR023198">
    <property type="entry name" value="PGP-like_dom2"/>
</dbReference>
<keyword evidence="1" id="KW-0378">Hydrolase</keyword>
<dbReference type="RefSeq" id="WP_280732088.1">
    <property type="nucleotide sequence ID" value="NZ_CP120367.1"/>
</dbReference>
<dbReference type="SUPFAM" id="SSF56784">
    <property type="entry name" value="HAD-like"/>
    <property type="match status" value="1"/>
</dbReference>
<dbReference type="GO" id="GO:0016787">
    <property type="term" value="F:hydrolase activity"/>
    <property type="evidence" value="ECO:0007669"/>
    <property type="project" value="UniProtKB-KW"/>
</dbReference>
<dbReference type="SFLD" id="SFLDS00003">
    <property type="entry name" value="Haloacid_Dehalogenase"/>
    <property type="match status" value="1"/>
</dbReference>
<dbReference type="SFLD" id="SFLDG01129">
    <property type="entry name" value="C1.5:_HAD__Beta-PGM__Phosphata"/>
    <property type="match status" value="1"/>
</dbReference>
<dbReference type="InterPro" id="IPR051806">
    <property type="entry name" value="HAD-like_SPP"/>
</dbReference>
<evidence type="ECO:0000313" key="2">
    <source>
        <dbReference type="Proteomes" id="UP001235547"/>
    </source>
</evidence>
<protein>
    <submittedName>
        <fullName evidence="1">HAD family hydrolase</fullName>
    </submittedName>
</protein>
<dbReference type="NCBIfam" id="TIGR01509">
    <property type="entry name" value="HAD-SF-IA-v3"/>
    <property type="match status" value="1"/>
</dbReference>
<dbReference type="PANTHER" id="PTHR43481">
    <property type="entry name" value="FRUCTOSE-1-PHOSPHATE PHOSPHATASE"/>
    <property type="match status" value="1"/>
</dbReference>
<dbReference type="Gene3D" id="3.40.50.1000">
    <property type="entry name" value="HAD superfamily/HAD-like"/>
    <property type="match status" value="1"/>
</dbReference>
<accession>A0ABY8CTX0</accession>
<dbReference type="EMBL" id="CP120370">
    <property type="protein sequence ID" value="WEX81342.1"/>
    <property type="molecule type" value="Genomic_DNA"/>
</dbReference>
<dbReference type="PANTHER" id="PTHR43481:SF4">
    <property type="entry name" value="GLYCEROL-1-PHOSPHATE PHOSPHOHYDROLASE 1-RELATED"/>
    <property type="match status" value="1"/>
</dbReference>
<evidence type="ECO:0000313" key="1">
    <source>
        <dbReference type="EMBL" id="WEX81342.1"/>
    </source>
</evidence>
<dbReference type="InterPro" id="IPR023214">
    <property type="entry name" value="HAD_sf"/>
</dbReference>
<dbReference type="CDD" id="cd07527">
    <property type="entry name" value="HAD_ScGPP-like"/>
    <property type="match status" value="1"/>
</dbReference>
<dbReference type="InterPro" id="IPR036412">
    <property type="entry name" value="HAD-like_sf"/>
</dbReference>
<reference evidence="1 2" key="1">
    <citation type="submission" date="2023-03" db="EMBL/GenBank/DDBJ databases">
        <authorList>
            <person name="Kaur S."/>
            <person name="Espinosa-Saiz D."/>
            <person name="Velazquez E."/>
            <person name="Menendez E."/>
            <person name="diCenzo G.C."/>
        </authorList>
    </citation>
    <scope>NUCLEOTIDE SEQUENCE [LARGE SCALE GENOMIC DNA]</scope>
    <source>
        <strain evidence="1 2">LMG 27395</strain>
    </source>
</reference>
<proteinExistence type="predicted"/>
<name>A0ABY8CTX0_9HYPH</name>
<dbReference type="Proteomes" id="UP001235547">
    <property type="component" value="Chromosome 2"/>
</dbReference>
<organism evidence="1 2">
    <name type="scientific">Sinorhizobium numidicum</name>
    <dbReference type="NCBI Taxonomy" id="680248"/>
    <lineage>
        <taxon>Bacteria</taxon>
        <taxon>Pseudomonadati</taxon>
        <taxon>Pseudomonadota</taxon>
        <taxon>Alphaproteobacteria</taxon>
        <taxon>Hyphomicrobiales</taxon>
        <taxon>Rhizobiaceae</taxon>
        <taxon>Sinorhizobium/Ensifer group</taxon>
        <taxon>Sinorhizobium</taxon>
    </lineage>
</organism>
<sequence>MDNLSSSIFTKNFAALLFDMDGTLLNSMAVVERVWGAWAARNGIDADLLMKSVHGVRAVDTIRKLGLPVDPEQEARDLAEAEIADIEGIVEIPGAVAFLGTLPPERWAIVTSAPLELAVRRLAAAGIPMPRLMITGEDVSAGKPDPEGYLLAAEKLGVRSEDCLVFEDAPAGILAGRSAGAEVAVITGAHTAAVGTTHITLAHYTDVETRLGEDGWLSLHRRHF</sequence>
<gene>
    <name evidence="1" type="ORF">PYH38_000747</name>
</gene>
<dbReference type="InterPro" id="IPR006439">
    <property type="entry name" value="HAD-SF_hydro_IA"/>
</dbReference>
<keyword evidence="2" id="KW-1185">Reference proteome</keyword>
<dbReference type="PROSITE" id="PS01228">
    <property type="entry name" value="COF_1"/>
    <property type="match status" value="1"/>
</dbReference>
<dbReference type="NCBIfam" id="TIGR01549">
    <property type="entry name" value="HAD-SF-IA-v1"/>
    <property type="match status" value="1"/>
</dbReference>
<dbReference type="Pfam" id="PF00702">
    <property type="entry name" value="Hydrolase"/>
    <property type="match status" value="1"/>
</dbReference>
<dbReference type="Gene3D" id="1.10.150.240">
    <property type="entry name" value="Putative phosphatase, domain 2"/>
    <property type="match status" value="1"/>
</dbReference>